<dbReference type="PROSITE" id="PS51257">
    <property type="entry name" value="PROKAR_LIPOPROTEIN"/>
    <property type="match status" value="1"/>
</dbReference>
<gene>
    <name evidence="12" type="ORF">KDM92_15345</name>
</gene>
<feature type="signal peptide" evidence="11">
    <location>
        <begin position="1"/>
        <end position="31"/>
    </location>
</feature>
<comment type="similarity">
    <text evidence="3 10">Belongs to the FliL family.</text>
</comment>
<keyword evidence="6" id="KW-0812">Transmembrane</keyword>
<keyword evidence="9 10" id="KW-0472">Membrane</keyword>
<comment type="subcellular location">
    <subcellularLocation>
        <location evidence="10">Cell inner membrane</location>
    </subcellularLocation>
    <subcellularLocation>
        <location evidence="2">Cell membrane</location>
        <topology evidence="2">Single-pass membrane protein</topology>
    </subcellularLocation>
</comment>
<keyword evidence="5 10" id="KW-0145">Chemotaxis</keyword>
<evidence type="ECO:0000256" key="3">
    <source>
        <dbReference type="ARBA" id="ARBA00008281"/>
    </source>
</evidence>
<evidence type="ECO:0000256" key="9">
    <source>
        <dbReference type="ARBA" id="ARBA00023136"/>
    </source>
</evidence>
<comment type="function">
    <text evidence="1 10">Controls the rotational direction of flagella during chemotaxis.</text>
</comment>
<evidence type="ECO:0000256" key="5">
    <source>
        <dbReference type="ARBA" id="ARBA00022500"/>
    </source>
</evidence>
<evidence type="ECO:0000256" key="10">
    <source>
        <dbReference type="RuleBase" id="RU364125"/>
    </source>
</evidence>
<dbReference type="GO" id="GO:0006935">
    <property type="term" value="P:chemotaxis"/>
    <property type="evidence" value="ECO:0007669"/>
    <property type="project" value="UniProtKB-KW"/>
</dbReference>
<name>A0A941DHD7_9BURK</name>
<proteinExistence type="inferred from homology"/>
<keyword evidence="12" id="KW-0282">Flagellum</keyword>
<keyword evidence="12" id="KW-0969">Cilium</keyword>
<dbReference type="Pfam" id="PF03748">
    <property type="entry name" value="FliL"/>
    <property type="match status" value="1"/>
</dbReference>
<keyword evidence="12" id="KW-0966">Cell projection</keyword>
<evidence type="ECO:0000313" key="12">
    <source>
        <dbReference type="EMBL" id="MBR7747961.1"/>
    </source>
</evidence>
<keyword evidence="8" id="KW-1133">Transmembrane helix</keyword>
<sequence length="143" mass="15462">MSNKSQSFAKNWIASVLLSIGCVVSIGSAHASDKASASASAGAAPTARLEPFVVNLASFDRYLQTIITLQMGAPESADKVKLFMPMVRHAVITTLSSKDYTEIQTVEGKKTLIEELRKKINGALSAKDHDGVQDIFFENFVIQ</sequence>
<dbReference type="InterPro" id="IPR005503">
    <property type="entry name" value="FliL"/>
</dbReference>
<dbReference type="PANTHER" id="PTHR35091">
    <property type="entry name" value="FLAGELLAR PROTEIN FLIL"/>
    <property type="match status" value="1"/>
</dbReference>
<evidence type="ECO:0000256" key="1">
    <source>
        <dbReference type="ARBA" id="ARBA00002254"/>
    </source>
</evidence>
<keyword evidence="4" id="KW-1003">Cell membrane</keyword>
<dbReference type="GO" id="GO:0005886">
    <property type="term" value="C:plasma membrane"/>
    <property type="evidence" value="ECO:0007669"/>
    <property type="project" value="UniProtKB-SubCell"/>
</dbReference>
<comment type="caution">
    <text evidence="12">The sequence shown here is derived from an EMBL/GenBank/DDBJ whole genome shotgun (WGS) entry which is preliminary data.</text>
</comment>
<evidence type="ECO:0000256" key="4">
    <source>
        <dbReference type="ARBA" id="ARBA00022475"/>
    </source>
</evidence>
<evidence type="ECO:0000256" key="7">
    <source>
        <dbReference type="ARBA" id="ARBA00022779"/>
    </source>
</evidence>
<evidence type="ECO:0000256" key="2">
    <source>
        <dbReference type="ARBA" id="ARBA00004162"/>
    </source>
</evidence>
<keyword evidence="13" id="KW-1185">Reference proteome</keyword>
<evidence type="ECO:0000256" key="8">
    <source>
        <dbReference type="ARBA" id="ARBA00022989"/>
    </source>
</evidence>
<dbReference type="PANTHER" id="PTHR35091:SF2">
    <property type="entry name" value="FLAGELLAR PROTEIN FLIL"/>
    <property type="match status" value="1"/>
</dbReference>
<evidence type="ECO:0000256" key="11">
    <source>
        <dbReference type="SAM" id="SignalP"/>
    </source>
</evidence>
<dbReference type="AlphaFoldDB" id="A0A941DHD7"/>
<organism evidence="12 13">
    <name type="scientific">Undibacterium baiyunense</name>
    <dbReference type="NCBI Taxonomy" id="2828731"/>
    <lineage>
        <taxon>Bacteria</taxon>
        <taxon>Pseudomonadati</taxon>
        <taxon>Pseudomonadota</taxon>
        <taxon>Betaproteobacteria</taxon>
        <taxon>Burkholderiales</taxon>
        <taxon>Oxalobacteraceae</taxon>
        <taxon>Undibacterium</taxon>
    </lineage>
</organism>
<feature type="chain" id="PRO_5037394392" description="Flagellar protein FliL" evidence="11">
    <location>
        <begin position="32"/>
        <end position="143"/>
    </location>
</feature>
<protein>
    <recommendedName>
        <fullName evidence="10">Flagellar protein FliL</fullName>
    </recommendedName>
</protein>
<keyword evidence="10" id="KW-0997">Cell inner membrane</keyword>
<evidence type="ECO:0000313" key="13">
    <source>
        <dbReference type="Proteomes" id="UP000680158"/>
    </source>
</evidence>
<dbReference type="RefSeq" id="WP_212685324.1">
    <property type="nucleotide sequence ID" value="NZ_JAGSPM010000010.1"/>
</dbReference>
<dbReference type="GO" id="GO:0009425">
    <property type="term" value="C:bacterial-type flagellum basal body"/>
    <property type="evidence" value="ECO:0007669"/>
    <property type="project" value="InterPro"/>
</dbReference>
<keyword evidence="11" id="KW-0732">Signal</keyword>
<keyword evidence="7 10" id="KW-0283">Flagellar rotation</keyword>
<evidence type="ECO:0000256" key="6">
    <source>
        <dbReference type="ARBA" id="ARBA00022692"/>
    </source>
</evidence>
<reference evidence="12 13" key="1">
    <citation type="submission" date="2021-04" db="EMBL/GenBank/DDBJ databases">
        <title>novel species isolated from subtropical streams in China.</title>
        <authorList>
            <person name="Lu H."/>
        </authorList>
    </citation>
    <scope>NUCLEOTIDE SEQUENCE [LARGE SCALE GENOMIC DNA]</scope>
    <source>
        <strain evidence="12 13">BYS107W</strain>
    </source>
</reference>
<dbReference type="EMBL" id="JAGSPM010000010">
    <property type="protein sequence ID" value="MBR7747961.1"/>
    <property type="molecule type" value="Genomic_DNA"/>
</dbReference>
<accession>A0A941DHD7</accession>
<dbReference type="GO" id="GO:0071978">
    <property type="term" value="P:bacterial-type flagellum-dependent swarming motility"/>
    <property type="evidence" value="ECO:0007669"/>
    <property type="project" value="TreeGrafter"/>
</dbReference>
<dbReference type="Proteomes" id="UP000680158">
    <property type="component" value="Unassembled WGS sequence"/>
</dbReference>